<evidence type="ECO:0000313" key="3">
    <source>
        <dbReference type="EMBL" id="KAG6391032.1"/>
    </source>
</evidence>
<feature type="region of interest" description="Disordered" evidence="2">
    <location>
        <begin position="22"/>
        <end position="57"/>
    </location>
</feature>
<dbReference type="Proteomes" id="UP000298416">
    <property type="component" value="Unassembled WGS sequence"/>
</dbReference>
<dbReference type="Gene3D" id="3.40.50.1460">
    <property type="match status" value="1"/>
</dbReference>
<organism evidence="3">
    <name type="scientific">Salvia splendens</name>
    <name type="common">Scarlet sage</name>
    <dbReference type="NCBI Taxonomy" id="180675"/>
    <lineage>
        <taxon>Eukaryota</taxon>
        <taxon>Viridiplantae</taxon>
        <taxon>Streptophyta</taxon>
        <taxon>Embryophyta</taxon>
        <taxon>Tracheophyta</taxon>
        <taxon>Spermatophyta</taxon>
        <taxon>Magnoliopsida</taxon>
        <taxon>eudicotyledons</taxon>
        <taxon>Gunneridae</taxon>
        <taxon>Pentapetalae</taxon>
        <taxon>asterids</taxon>
        <taxon>lamiids</taxon>
        <taxon>Lamiales</taxon>
        <taxon>Lamiaceae</taxon>
        <taxon>Nepetoideae</taxon>
        <taxon>Mentheae</taxon>
        <taxon>Salviinae</taxon>
        <taxon>Salvia</taxon>
        <taxon>Salvia subgen. Calosphace</taxon>
        <taxon>core Calosphace</taxon>
    </lineage>
</organism>
<comment type="caution">
    <text evidence="3">The sequence shown here is derived from an EMBL/GenBank/DDBJ whole genome shotgun (WGS) entry which is preliminary data.</text>
</comment>
<reference evidence="3" key="2">
    <citation type="submission" date="2020-08" db="EMBL/GenBank/DDBJ databases">
        <title>Plant Genome Project.</title>
        <authorList>
            <person name="Zhang R.-G."/>
        </authorList>
    </citation>
    <scope>NUCLEOTIDE SEQUENCE</scope>
    <source>
        <strain evidence="3">Huo1</strain>
        <tissue evidence="3">Leaf</tissue>
    </source>
</reference>
<dbReference type="GO" id="GO:0005737">
    <property type="term" value="C:cytoplasm"/>
    <property type="evidence" value="ECO:0007669"/>
    <property type="project" value="TreeGrafter"/>
</dbReference>
<protein>
    <submittedName>
        <fullName evidence="3">Uncharacterized protein</fullName>
    </submittedName>
</protein>
<dbReference type="PANTHER" id="PTHR48104:SF30">
    <property type="entry name" value="METACASPASE-1"/>
    <property type="match status" value="1"/>
</dbReference>
<sequence>MEDLVDKVPSGCQITIVSDSCHSGGLIDESKEQIGESHRKSGDDDDEDEKESGGFRNYLRRKVRLGQSKDNEEEEEVEGVKNKSLPISTLIELLKQKTGKEDIDVGKLRPMLFDVFGEDASPKLTNPISHRRP</sequence>
<dbReference type="GO" id="GO:0006508">
    <property type="term" value="P:proteolysis"/>
    <property type="evidence" value="ECO:0007669"/>
    <property type="project" value="TreeGrafter"/>
</dbReference>
<evidence type="ECO:0000256" key="1">
    <source>
        <dbReference type="ARBA" id="ARBA00009005"/>
    </source>
</evidence>
<comment type="similarity">
    <text evidence="1">Belongs to the peptidase C14B family.</text>
</comment>
<gene>
    <name evidence="3" type="ORF">SASPL_148779</name>
</gene>
<dbReference type="EMBL" id="PNBA02000019">
    <property type="protein sequence ID" value="KAG6391032.1"/>
    <property type="molecule type" value="Genomic_DNA"/>
</dbReference>
<dbReference type="InterPro" id="IPR050452">
    <property type="entry name" value="Metacaspase"/>
</dbReference>
<accession>A0A8X8Z3Q2</accession>
<evidence type="ECO:0000313" key="4">
    <source>
        <dbReference type="Proteomes" id="UP000298416"/>
    </source>
</evidence>
<name>A0A8X8Z3Q2_SALSN</name>
<dbReference type="AlphaFoldDB" id="A0A8X8Z3Q2"/>
<reference evidence="3" key="1">
    <citation type="submission" date="2018-01" db="EMBL/GenBank/DDBJ databases">
        <authorList>
            <person name="Mao J.F."/>
        </authorList>
    </citation>
    <scope>NUCLEOTIDE SEQUENCE</scope>
    <source>
        <strain evidence="3">Huo1</strain>
        <tissue evidence="3">Leaf</tissue>
    </source>
</reference>
<proteinExistence type="inferred from homology"/>
<dbReference type="GO" id="GO:0004197">
    <property type="term" value="F:cysteine-type endopeptidase activity"/>
    <property type="evidence" value="ECO:0007669"/>
    <property type="project" value="TreeGrafter"/>
</dbReference>
<evidence type="ECO:0000256" key="2">
    <source>
        <dbReference type="SAM" id="MobiDB-lite"/>
    </source>
</evidence>
<feature type="compositionally biased region" description="Basic and acidic residues" evidence="2">
    <location>
        <begin position="28"/>
        <end position="42"/>
    </location>
</feature>
<dbReference type="PANTHER" id="PTHR48104">
    <property type="entry name" value="METACASPASE-4"/>
    <property type="match status" value="1"/>
</dbReference>
<keyword evidence="4" id="KW-1185">Reference proteome</keyword>